<organism evidence="9 10">
    <name type="scientific">Coemansia biformis</name>
    <dbReference type="NCBI Taxonomy" id="1286918"/>
    <lineage>
        <taxon>Eukaryota</taxon>
        <taxon>Fungi</taxon>
        <taxon>Fungi incertae sedis</taxon>
        <taxon>Zoopagomycota</taxon>
        <taxon>Kickxellomycotina</taxon>
        <taxon>Kickxellomycetes</taxon>
        <taxon>Kickxellales</taxon>
        <taxon>Kickxellaceae</taxon>
        <taxon>Coemansia</taxon>
    </lineage>
</organism>
<evidence type="ECO:0000256" key="3">
    <source>
        <dbReference type="ARBA" id="ARBA00022741"/>
    </source>
</evidence>
<dbReference type="InterPro" id="IPR023168">
    <property type="entry name" value="GatB_Yqey_C_2"/>
</dbReference>
<dbReference type="EMBL" id="JANBOI010000361">
    <property type="protein sequence ID" value="KAJ1731154.1"/>
    <property type="molecule type" value="Genomic_DNA"/>
</dbReference>
<comment type="catalytic activity">
    <reaction evidence="6 7">
        <text>L-glutamyl-tRNA(Gln) + L-glutamine + ATP + H2O = L-glutaminyl-tRNA(Gln) + L-glutamate + ADP + phosphate + H(+)</text>
        <dbReference type="Rhea" id="RHEA:17521"/>
        <dbReference type="Rhea" id="RHEA-COMP:9681"/>
        <dbReference type="Rhea" id="RHEA-COMP:9684"/>
        <dbReference type="ChEBI" id="CHEBI:15377"/>
        <dbReference type="ChEBI" id="CHEBI:15378"/>
        <dbReference type="ChEBI" id="CHEBI:29985"/>
        <dbReference type="ChEBI" id="CHEBI:30616"/>
        <dbReference type="ChEBI" id="CHEBI:43474"/>
        <dbReference type="ChEBI" id="CHEBI:58359"/>
        <dbReference type="ChEBI" id="CHEBI:78520"/>
        <dbReference type="ChEBI" id="CHEBI:78521"/>
        <dbReference type="ChEBI" id="CHEBI:456216"/>
    </reaction>
</comment>
<dbReference type="InterPro" id="IPR003789">
    <property type="entry name" value="Asn/Gln_tRNA_amidoTrase-B-like"/>
</dbReference>
<feature type="domain" description="Asn/Gln amidotransferase" evidence="8">
    <location>
        <begin position="359"/>
        <end position="506"/>
    </location>
</feature>
<proteinExistence type="inferred from homology"/>
<keyword evidence="3 7" id="KW-0547">Nucleotide-binding</keyword>
<dbReference type="InterPro" id="IPR014746">
    <property type="entry name" value="Gln_synth/guanido_kin_cat_dom"/>
</dbReference>
<keyword evidence="7" id="KW-0496">Mitochondrion</keyword>
<dbReference type="OrthoDB" id="1722066at2759"/>
<evidence type="ECO:0000256" key="1">
    <source>
        <dbReference type="ARBA" id="ARBA00005306"/>
    </source>
</evidence>
<evidence type="ECO:0000256" key="5">
    <source>
        <dbReference type="ARBA" id="ARBA00022917"/>
    </source>
</evidence>
<dbReference type="SUPFAM" id="SSF55931">
    <property type="entry name" value="Glutamine synthetase/guanido kinase"/>
    <property type="match status" value="1"/>
</dbReference>
<dbReference type="Gene3D" id="1.10.10.410">
    <property type="match status" value="1"/>
</dbReference>
<dbReference type="SUPFAM" id="SSF89095">
    <property type="entry name" value="GatB/YqeY motif"/>
    <property type="match status" value="1"/>
</dbReference>
<reference evidence="9" key="1">
    <citation type="submission" date="2022-07" db="EMBL/GenBank/DDBJ databases">
        <title>Phylogenomic reconstructions and comparative analyses of Kickxellomycotina fungi.</title>
        <authorList>
            <person name="Reynolds N.K."/>
            <person name="Stajich J.E."/>
            <person name="Barry K."/>
            <person name="Grigoriev I.V."/>
            <person name="Crous P."/>
            <person name="Smith M.E."/>
        </authorList>
    </citation>
    <scope>NUCLEOTIDE SEQUENCE</scope>
    <source>
        <strain evidence="9">BCRC 34381</strain>
    </source>
</reference>
<gene>
    <name evidence="9" type="ORF">LPJ61_002671</name>
</gene>
<dbReference type="NCBIfam" id="TIGR00133">
    <property type="entry name" value="gatB"/>
    <property type="match status" value="1"/>
</dbReference>
<sequence>MHSIARIRAGGLARHWRAYGRIAAAAAPQELRATIGLELHIQLLAAHKLFSAASTSWDDRPNTNVCATDAGLPGALPRLNPECVSLAARAVLALNGQIQQRCAFDRKHYFYADQPLGYQITQQRRPIGRGGFLELGPADGLGCLKRIRIRQLQLEQDTAKSIHGVHPEYVLVDLNRAGVALVEIVSEPDIDTAEEAVAYVRKMQALLRHVGVSKCNMEEGSLRCDVNVSVHRPGEDRLSGTRCELKNLNSLKVIQGAVNAEIARQSTLVARGEAVGQETRGYNARDSETFPMRSKEAAPDYRYMPEPDVPEVHISDEWIARVRSSLPETPEAALARARAQYDLSQETVETLLGEPGCLEFFEEAALGRSAKTVSSWITSEVFGQLAYRGQRLAESPLTARQLTCILDALHGDAITPAQAKLLLIGYMDGESRGVGELVAAHGWEVISNDAQLRGLAEQLLNAHPKEVAGYLKGQTRRLNFFVGKLMQATKDQAKPQVASRIVKDALDARR</sequence>
<dbReference type="HAMAP" id="MF_00121">
    <property type="entry name" value="GatB"/>
    <property type="match status" value="1"/>
</dbReference>
<name>A0A9W7YEB6_9FUNG</name>
<dbReference type="NCBIfam" id="NF004012">
    <property type="entry name" value="PRK05477.1-2"/>
    <property type="match status" value="1"/>
</dbReference>
<evidence type="ECO:0000256" key="2">
    <source>
        <dbReference type="ARBA" id="ARBA00022598"/>
    </source>
</evidence>
<comment type="subcellular location">
    <subcellularLocation>
        <location evidence="7">Mitochondrion</location>
    </subcellularLocation>
</comment>
<dbReference type="InterPro" id="IPR004413">
    <property type="entry name" value="GatB"/>
</dbReference>
<dbReference type="PROSITE" id="PS01234">
    <property type="entry name" value="GATB"/>
    <property type="match status" value="1"/>
</dbReference>
<dbReference type="GO" id="GO:0050567">
    <property type="term" value="F:glutaminyl-tRNA synthase (glutamine-hydrolyzing) activity"/>
    <property type="evidence" value="ECO:0007669"/>
    <property type="project" value="UniProtKB-UniRule"/>
</dbReference>
<evidence type="ECO:0000313" key="9">
    <source>
        <dbReference type="EMBL" id="KAJ1731154.1"/>
    </source>
</evidence>
<dbReference type="GO" id="GO:0005739">
    <property type="term" value="C:mitochondrion"/>
    <property type="evidence" value="ECO:0007669"/>
    <property type="project" value="UniProtKB-SubCell"/>
</dbReference>
<dbReference type="GO" id="GO:0070681">
    <property type="term" value="P:glutaminyl-tRNAGln biosynthesis via transamidation"/>
    <property type="evidence" value="ECO:0007669"/>
    <property type="project" value="UniProtKB-UniRule"/>
</dbReference>
<keyword evidence="10" id="KW-1185">Reference proteome</keyword>
<protein>
    <recommendedName>
        <fullName evidence="7">Glutamyl-tRNA(Gln) amidotransferase subunit B, mitochondrial</fullName>
        <shortName evidence="7">Glu-AdT subunit B</shortName>
        <ecNumber evidence="7">6.3.5.-</ecNumber>
    </recommendedName>
</protein>
<dbReference type="AlphaFoldDB" id="A0A9W7YEB6"/>
<dbReference type="NCBIfam" id="NF004014">
    <property type="entry name" value="PRK05477.1-4"/>
    <property type="match status" value="1"/>
</dbReference>
<dbReference type="GO" id="GO:0005524">
    <property type="term" value="F:ATP binding"/>
    <property type="evidence" value="ECO:0007669"/>
    <property type="project" value="UniProtKB-KW"/>
</dbReference>
<dbReference type="InterPro" id="IPR017958">
    <property type="entry name" value="Gln-tRNA_amidoTrfase_suB_CS"/>
</dbReference>
<comment type="subunit">
    <text evidence="7">Subunit of the heterotrimeric GatCAB amidotransferase (AdT) complex, composed of A, B and C subunits.</text>
</comment>
<dbReference type="InterPro" id="IPR018027">
    <property type="entry name" value="Asn/Gln_amidotransferase"/>
</dbReference>
<dbReference type="GO" id="GO:0032543">
    <property type="term" value="P:mitochondrial translation"/>
    <property type="evidence" value="ECO:0007669"/>
    <property type="project" value="UniProtKB-UniRule"/>
</dbReference>
<dbReference type="InterPro" id="IPR017959">
    <property type="entry name" value="Asn/Gln-tRNA_amidoTrfase_suB/E"/>
</dbReference>
<accession>A0A9W7YEB6</accession>
<dbReference type="InterPro" id="IPR006075">
    <property type="entry name" value="Asn/Gln-tRNA_Trfase_suB/E_cat"/>
</dbReference>
<comment type="function">
    <text evidence="7">Allows the formation of correctly charged Gln-tRNA(Gln) through the transamidation of misacylated Glu-tRNA(Gln) in the mitochondria. The reaction takes place in the presence of glutamine and ATP through an activated gamma-phospho-Glu-tRNA(Gln).</text>
</comment>
<evidence type="ECO:0000256" key="7">
    <source>
        <dbReference type="HAMAP-Rule" id="MF_03147"/>
    </source>
</evidence>
<dbReference type="PANTHER" id="PTHR11659:SF0">
    <property type="entry name" value="GLUTAMYL-TRNA(GLN) AMIDOTRANSFERASE SUBUNIT B, MITOCHONDRIAL"/>
    <property type="match status" value="1"/>
</dbReference>
<comment type="caution">
    <text evidence="9">The sequence shown here is derived from an EMBL/GenBank/DDBJ whole genome shotgun (WGS) entry which is preliminary data.</text>
</comment>
<dbReference type="Pfam" id="PF02934">
    <property type="entry name" value="GatB_N"/>
    <property type="match status" value="1"/>
</dbReference>
<keyword evidence="2 7" id="KW-0436">Ligase</keyword>
<dbReference type="Proteomes" id="UP001143981">
    <property type="component" value="Unassembled WGS sequence"/>
</dbReference>
<dbReference type="PANTHER" id="PTHR11659">
    <property type="entry name" value="GLUTAMYL-TRNA GLN AMIDOTRANSFERASE SUBUNIT B MITOCHONDRIAL AND PROKARYOTIC PET112-RELATED"/>
    <property type="match status" value="1"/>
</dbReference>
<evidence type="ECO:0000256" key="6">
    <source>
        <dbReference type="ARBA" id="ARBA00047913"/>
    </source>
</evidence>
<dbReference type="EC" id="6.3.5.-" evidence="7"/>
<dbReference type="GO" id="GO:0030956">
    <property type="term" value="C:glutamyl-tRNA(Gln) amidotransferase complex"/>
    <property type="evidence" value="ECO:0007669"/>
    <property type="project" value="UniProtKB-UniRule"/>
</dbReference>
<keyword evidence="4 7" id="KW-0067">ATP-binding</keyword>
<comment type="similarity">
    <text evidence="1 7">Belongs to the GatB/GatE family. GatB subfamily.</text>
</comment>
<evidence type="ECO:0000256" key="4">
    <source>
        <dbReference type="ARBA" id="ARBA00022840"/>
    </source>
</evidence>
<keyword evidence="5 7" id="KW-0648">Protein biosynthesis</keyword>
<dbReference type="Pfam" id="PF02637">
    <property type="entry name" value="GatB_Yqey"/>
    <property type="match status" value="1"/>
</dbReference>
<evidence type="ECO:0000259" key="8">
    <source>
        <dbReference type="SMART" id="SM00845"/>
    </source>
</evidence>
<evidence type="ECO:0000313" key="10">
    <source>
        <dbReference type="Proteomes" id="UP001143981"/>
    </source>
</evidence>
<dbReference type="SMART" id="SM00845">
    <property type="entry name" value="GatB_Yqey"/>
    <property type="match status" value="1"/>
</dbReference>